<reference evidence="1" key="1">
    <citation type="journal article" date="2020" name="mSystems">
        <title>Genome- and Community-Level Interaction Insights into Carbon Utilization and Element Cycling Functions of Hydrothermarchaeota in Hydrothermal Sediment.</title>
        <authorList>
            <person name="Zhou Z."/>
            <person name="Liu Y."/>
            <person name="Xu W."/>
            <person name="Pan J."/>
            <person name="Luo Z.H."/>
            <person name="Li M."/>
        </authorList>
    </citation>
    <scope>NUCLEOTIDE SEQUENCE [LARGE SCALE GENOMIC DNA]</scope>
    <source>
        <strain evidence="1">HyVt-389</strain>
    </source>
</reference>
<accession>A0A7C1ZN00</accession>
<protein>
    <submittedName>
        <fullName evidence="1">Uncharacterized protein</fullName>
    </submittedName>
</protein>
<comment type="caution">
    <text evidence="1">The sequence shown here is derived from an EMBL/GenBank/DDBJ whole genome shotgun (WGS) entry which is preliminary data.</text>
</comment>
<name>A0A7C1ZN00_DESA2</name>
<dbReference type="AlphaFoldDB" id="A0A7C1ZN00"/>
<proteinExistence type="predicted"/>
<sequence length="75" mass="8457">MFFKICFILLHLPACAGRPARRQAGGFSFKVITDFEGSETQIEISPNLKLKNNYLPCADLNKNFIRLKNPAVTVE</sequence>
<gene>
    <name evidence="1" type="ORF">ENI35_07265</name>
</gene>
<dbReference type="Proteomes" id="UP000885738">
    <property type="component" value="Unassembled WGS sequence"/>
</dbReference>
<evidence type="ECO:0000313" key="1">
    <source>
        <dbReference type="EMBL" id="HEC68585.1"/>
    </source>
</evidence>
<dbReference type="EMBL" id="DRIH01000262">
    <property type="protein sequence ID" value="HEC68585.1"/>
    <property type="molecule type" value="Genomic_DNA"/>
</dbReference>
<organism evidence="1">
    <name type="scientific">Desulfofervidus auxilii</name>
    <dbReference type="NCBI Taxonomy" id="1621989"/>
    <lineage>
        <taxon>Bacteria</taxon>
        <taxon>Pseudomonadati</taxon>
        <taxon>Thermodesulfobacteriota</taxon>
        <taxon>Candidatus Desulfofervidia</taxon>
        <taxon>Candidatus Desulfofervidales</taxon>
        <taxon>Candidatus Desulfofervidaceae</taxon>
        <taxon>Candidatus Desulfofervidus</taxon>
    </lineage>
</organism>